<dbReference type="Proteomes" id="UP000248882">
    <property type="component" value="Unassembled WGS sequence"/>
</dbReference>
<comment type="caution">
    <text evidence="2">The sequence shown here is derived from an EMBL/GenBank/DDBJ whole genome shotgun (WGS) entry which is preliminary data.</text>
</comment>
<keyword evidence="1" id="KW-1133">Transmembrane helix</keyword>
<sequence length="247" mass="26991">MTSVLSSVDSVVEKINTMKTISLKSLSLTLMLTMLIVGVQAHALWIHTASTSELGQAHPYKVYYADYHENAIEPVAKWYSDVKEFELWLISPSGKKTKLEPTATNEYFEGSFTPDEKGEYRLQISHTADPGDSKTAYQFNAYAQVWVGKGKAAAIPDSDLALVRDAKSSDLEVLYKGKALAEGDIAILGPDAETQELKTGKKGKASAALDAKGIYFAEATHTEKLPENDPSGLKAIWRCATQAIEID</sequence>
<evidence type="ECO:0000313" key="3">
    <source>
        <dbReference type="Proteomes" id="UP000248882"/>
    </source>
</evidence>
<organism evidence="2 3">
    <name type="scientific">Algoriphagus chordae</name>
    <dbReference type="NCBI Taxonomy" id="237019"/>
    <lineage>
        <taxon>Bacteria</taxon>
        <taxon>Pseudomonadati</taxon>
        <taxon>Bacteroidota</taxon>
        <taxon>Cytophagia</taxon>
        <taxon>Cytophagales</taxon>
        <taxon>Cyclobacteriaceae</taxon>
        <taxon>Algoriphagus</taxon>
    </lineage>
</organism>
<accession>A0A2W7R6S3</accession>
<dbReference type="AlphaFoldDB" id="A0A2W7R6S3"/>
<gene>
    <name evidence="2" type="ORF">LV85_00500</name>
</gene>
<evidence type="ECO:0000256" key="1">
    <source>
        <dbReference type="SAM" id="Phobius"/>
    </source>
</evidence>
<keyword evidence="3" id="KW-1185">Reference proteome</keyword>
<keyword evidence="1" id="KW-0472">Membrane</keyword>
<protein>
    <recommendedName>
        <fullName evidence="4">GH25 family protein</fullName>
    </recommendedName>
</protein>
<reference evidence="2 3" key="1">
    <citation type="submission" date="2018-06" db="EMBL/GenBank/DDBJ databases">
        <title>Genomic Encyclopedia of Archaeal and Bacterial Type Strains, Phase II (KMG-II): from individual species to whole genera.</title>
        <authorList>
            <person name="Goeker M."/>
        </authorList>
    </citation>
    <scope>NUCLEOTIDE SEQUENCE [LARGE SCALE GENOMIC DNA]</scope>
    <source>
        <strain evidence="2 3">DSM 19830</strain>
    </source>
</reference>
<evidence type="ECO:0008006" key="4">
    <source>
        <dbReference type="Google" id="ProtNLM"/>
    </source>
</evidence>
<keyword evidence="1" id="KW-0812">Transmembrane</keyword>
<feature type="transmembrane region" description="Helical" evidence="1">
    <location>
        <begin position="26"/>
        <end position="46"/>
    </location>
</feature>
<evidence type="ECO:0000313" key="2">
    <source>
        <dbReference type="EMBL" id="PZX56573.1"/>
    </source>
</evidence>
<name>A0A2W7R6S3_9BACT</name>
<proteinExistence type="predicted"/>
<dbReference type="EMBL" id="QKZT01000002">
    <property type="protein sequence ID" value="PZX56573.1"/>
    <property type="molecule type" value="Genomic_DNA"/>
</dbReference>